<name>A0A3B0MKF6_9GAMM</name>
<sequence length="221" mass="24584">MGTATLILGESGTGKSTSLRNLNTSKTLIVQCINKPLPFPTKQCKLRNSANPDGNVYRTDQTDNIVAVLKKAPHEIIVIDDYQALMVNELMAKFNERGYDKFTSIGKNAWDVFRAAGEGSERRRVYILSHTQTDDFGSVRMKTVGTLVDSTLIPEGYFTIVLRTHVSNGSYSFSTQSNGSDCCKSPMGMFDSQLIENDLNKIDKVICNYYGITSQQEENKL</sequence>
<reference evidence="1" key="1">
    <citation type="submission" date="2018-04" db="EMBL/GenBank/DDBJ databases">
        <authorList>
            <person name="Go L.Y."/>
            <person name="Mitchell J.A."/>
        </authorList>
    </citation>
    <scope>NUCLEOTIDE SEQUENCE</scope>
    <source>
        <strain evidence="1">ARTV</strain>
    </source>
</reference>
<organism evidence="1">
    <name type="scientific">Arsenophonus endosymbiont of Trialeurodes vaporariorum</name>
    <dbReference type="NCBI Taxonomy" id="235567"/>
    <lineage>
        <taxon>Bacteria</taxon>
        <taxon>Pseudomonadati</taxon>
        <taxon>Pseudomonadota</taxon>
        <taxon>Gammaproteobacteria</taxon>
        <taxon>Enterobacterales</taxon>
        <taxon>Morganellaceae</taxon>
        <taxon>Arsenophonus</taxon>
    </lineage>
</organism>
<gene>
    <name evidence="1" type="ORF">ARTV_2976</name>
</gene>
<dbReference type="EMBL" id="UFQR01000019">
    <property type="protein sequence ID" value="SSW96519.1"/>
    <property type="molecule type" value="Genomic_DNA"/>
</dbReference>
<evidence type="ECO:0008006" key="2">
    <source>
        <dbReference type="Google" id="ProtNLM"/>
    </source>
</evidence>
<dbReference type="AlphaFoldDB" id="A0A3B0MKF6"/>
<protein>
    <recommendedName>
        <fullName evidence="2">AAA+ ATPase domain-containing protein</fullName>
    </recommendedName>
</protein>
<evidence type="ECO:0000313" key="1">
    <source>
        <dbReference type="EMBL" id="SSW96519.1"/>
    </source>
</evidence>
<proteinExistence type="predicted"/>
<accession>A0A3B0MKF6</accession>